<keyword evidence="8" id="KW-1185">Reference proteome</keyword>
<gene>
    <name evidence="7" type="ORF">ACFOMD_16125</name>
</gene>
<name>A0ABV7XFM7_9SPHN</name>
<proteinExistence type="predicted"/>
<dbReference type="InterPro" id="IPR049874">
    <property type="entry name" value="ROK_cs"/>
</dbReference>
<comment type="cofactor">
    <cofactor evidence="1">
        <name>Mg(2+)</name>
        <dbReference type="ChEBI" id="CHEBI:18420"/>
    </cofactor>
</comment>
<dbReference type="InterPro" id="IPR043129">
    <property type="entry name" value="ATPase_NBD"/>
</dbReference>
<comment type="catalytic activity">
    <reaction evidence="6">
        <text>D-fructose + ATP = D-fructose 6-phosphate + ADP + H(+)</text>
        <dbReference type="Rhea" id="RHEA:16125"/>
        <dbReference type="ChEBI" id="CHEBI:15378"/>
        <dbReference type="ChEBI" id="CHEBI:30616"/>
        <dbReference type="ChEBI" id="CHEBI:37721"/>
        <dbReference type="ChEBI" id="CHEBI:61527"/>
        <dbReference type="ChEBI" id="CHEBI:456216"/>
        <dbReference type="EC" id="2.7.1.4"/>
    </reaction>
</comment>
<evidence type="ECO:0000256" key="3">
    <source>
        <dbReference type="ARBA" id="ARBA00022833"/>
    </source>
</evidence>
<organism evidence="7 8">
    <name type="scientific">Sphingoaurantiacus capsulatus</name>
    <dbReference type="NCBI Taxonomy" id="1771310"/>
    <lineage>
        <taxon>Bacteria</taxon>
        <taxon>Pseudomonadati</taxon>
        <taxon>Pseudomonadota</taxon>
        <taxon>Alphaproteobacteria</taxon>
        <taxon>Sphingomonadales</taxon>
        <taxon>Sphingosinicellaceae</taxon>
        <taxon>Sphingoaurantiacus</taxon>
    </lineage>
</organism>
<dbReference type="EC" id="2.7.1.4" evidence="5"/>
<dbReference type="EMBL" id="JBHRXV010000011">
    <property type="protein sequence ID" value="MFC3714099.1"/>
    <property type="molecule type" value="Genomic_DNA"/>
</dbReference>
<dbReference type="Gene3D" id="3.30.420.40">
    <property type="match status" value="2"/>
</dbReference>
<keyword evidence="2" id="KW-0479">Metal-binding</keyword>
<reference evidence="8" key="1">
    <citation type="journal article" date="2019" name="Int. J. Syst. Evol. Microbiol.">
        <title>The Global Catalogue of Microorganisms (GCM) 10K type strain sequencing project: providing services to taxonomists for standard genome sequencing and annotation.</title>
        <authorList>
            <consortium name="The Broad Institute Genomics Platform"/>
            <consortium name="The Broad Institute Genome Sequencing Center for Infectious Disease"/>
            <person name="Wu L."/>
            <person name="Ma J."/>
        </authorList>
    </citation>
    <scope>NUCLEOTIDE SEQUENCE [LARGE SCALE GENOMIC DNA]</scope>
    <source>
        <strain evidence="8">KCTC 42644</strain>
    </source>
</reference>
<dbReference type="InterPro" id="IPR051804">
    <property type="entry name" value="Carb_Metab_Reg_Kinase/Isom"/>
</dbReference>
<keyword evidence="3" id="KW-0862">Zinc</keyword>
<evidence type="ECO:0000256" key="5">
    <source>
        <dbReference type="ARBA" id="ARBA00038887"/>
    </source>
</evidence>
<dbReference type="PROSITE" id="PS01125">
    <property type="entry name" value="ROK"/>
    <property type="match status" value="1"/>
</dbReference>
<dbReference type="CDD" id="cd24067">
    <property type="entry name" value="ASKHA_NBD_ROK_BsFRK-like"/>
    <property type="match status" value="1"/>
</dbReference>
<dbReference type="SUPFAM" id="SSF53067">
    <property type="entry name" value="Actin-like ATPase domain"/>
    <property type="match status" value="1"/>
</dbReference>
<evidence type="ECO:0000313" key="8">
    <source>
        <dbReference type="Proteomes" id="UP001595615"/>
    </source>
</evidence>
<dbReference type="PANTHER" id="PTHR42742">
    <property type="entry name" value="TRANSCRIPTIONAL REPRESSOR MPRA"/>
    <property type="match status" value="1"/>
</dbReference>
<protein>
    <recommendedName>
        <fullName evidence="5">fructokinase</fullName>
        <ecNumber evidence="5">2.7.1.4</ecNumber>
    </recommendedName>
</protein>
<dbReference type="PANTHER" id="PTHR42742:SF3">
    <property type="entry name" value="FRUCTOKINASE"/>
    <property type="match status" value="1"/>
</dbReference>
<dbReference type="InterPro" id="IPR000600">
    <property type="entry name" value="ROK"/>
</dbReference>
<dbReference type="RefSeq" id="WP_380863216.1">
    <property type="nucleotide sequence ID" value="NZ_JBHRXV010000011.1"/>
</dbReference>
<comment type="caution">
    <text evidence="7">The sequence shown here is derived from an EMBL/GenBank/DDBJ whole genome shotgun (WGS) entry which is preliminary data.</text>
</comment>
<evidence type="ECO:0000256" key="4">
    <source>
        <dbReference type="ARBA" id="ARBA00022842"/>
    </source>
</evidence>
<dbReference type="Proteomes" id="UP001595615">
    <property type="component" value="Unassembled WGS sequence"/>
</dbReference>
<evidence type="ECO:0000256" key="1">
    <source>
        <dbReference type="ARBA" id="ARBA00001946"/>
    </source>
</evidence>
<accession>A0ABV7XFM7</accession>
<keyword evidence="4" id="KW-0460">Magnesium</keyword>
<evidence type="ECO:0000256" key="6">
    <source>
        <dbReference type="ARBA" id="ARBA00048451"/>
    </source>
</evidence>
<evidence type="ECO:0000256" key="2">
    <source>
        <dbReference type="ARBA" id="ARBA00022723"/>
    </source>
</evidence>
<sequence>MNATPLYAAIEAGGTKINVAVGSGPADIRRRARIATRHPDETMPEIAAFLDGAVAEFGPLAGLGIATFGPADLDPASPTYGCVFAGTKPGWDDTDILGPFVRQLGCPAAIDTDVNGAALGEARWGAGKGFESIVYFTVGTGIGGGFVQDEKTRHGLTHPEMGHVLVRRHPHDAYPGICRFHGDCVEGLASGPAIRDRLGAPLDELPEDHPFRAILADYLGQLCAQAVFLLSPQRIVLGGGVMNAGGLHGPVTDAMRRYLAGFIPHPRLKGDDYLVPPALGDDAGIAGAFALAMDASRRASR</sequence>
<dbReference type="Pfam" id="PF00480">
    <property type="entry name" value="ROK"/>
    <property type="match status" value="1"/>
</dbReference>
<evidence type="ECO:0000313" key="7">
    <source>
        <dbReference type="EMBL" id="MFC3714099.1"/>
    </source>
</evidence>